<sequence length="1077" mass="121243">MTPEQDRLHVPATSSTIRTIETSVVDNSMPPPVRTRNVMQKQMVRTEQKNINKPPYGRNTVIRTASRVFERKPSDLFQYKLNPEMGRKFVHSTPYAAHMVNDTYPTISIHVPEIKKHRITSHLVQPAQQMIFREKEPPPRPHSMSRIQYVADNVRTPHYISSRSPYCDDAVIALSVLPGEAISRCRKVSSVDVLHEAGQISLGSFVGLDVCHNYSEREEPFAWNGLCFDGLPLCSTQQNPDYVSPSLNNYSDTCFVDGEMVVASNIVLEDVPEPFGGRGPRSLHRRLTDPLPLFPCFRPTMDICPHHNEYQLLASPTLRPHNSLMMTTYQADYTDAQWEKFTSKPGANCYHGSRLFPSNYGQAATNLTTTIKSVSPPATVRYLYQPLYASGTPQTRKEARCTHVYKAIGPQLCYPASSTGRNASDQMIQDSAILTENRRSDFLSNLPTAQVDRFDFKLCPKPYGWTVGQFSSNLAHEVRSPEELIQWDYPSRPRASCVRQALRPPACRQFGRVMSTAGIIGRRQQPMLPCMRISEEDSNRIINMRFGNDLNTYVVSSSRTGCLPSVRQTSTGSFVVNDVLDRQCGQLVGPIQSRTMNITCSQMEQLLHHNLDTAQLARWRSQLNPPPRCQITRATCVPYMQQFRIPPPPIFMHTITSMEDPVQACVQTVRRDADSMTCVVQNSINYSPIIQASDGSFIVSVSSELANPIIGTRQDGYTGFYVPFSSIPMKEKQERLRAFKNYMATLPPVTTPTYLSKPMKRNAEIEKKYIQRSVRSHSVMQTAVSELQIVPVSSQGWVKSYSKEESTTVSTPSGHMLRKSRSTVSFISGTHSTSVDTLGDTVEYSELSTSQPKVSFHKSVVTHATENRRPRAYSSVTRESVVLASRPTNSRQVDASVCMTLSSSSNEVDEFLPHSQFTQEQTTAYTIEKRFTPISHIVKHSRSLPRSSTLKGRKVSKRISVVKSLSSESSRTTSYFDKHRKSRSVSPRKSKSKDTSRRTTRKKSSIQLSFSPSEDAEADWQFLASLRNFRSCECSAPSKNRPSRTSVMFRPGQPVPKRSRKSVAQVSVKLLCEPRVS</sequence>
<feature type="region of interest" description="Disordered" evidence="1">
    <location>
        <begin position="1034"/>
        <end position="1064"/>
    </location>
</feature>
<feature type="region of interest" description="Disordered" evidence="1">
    <location>
        <begin position="941"/>
        <end position="1010"/>
    </location>
</feature>
<dbReference type="EMBL" id="LUCH01000858">
    <property type="protein sequence ID" value="KAF5404164.1"/>
    <property type="molecule type" value="Genomic_DNA"/>
</dbReference>
<dbReference type="AlphaFoldDB" id="A0A8J4TG27"/>
<proteinExistence type="predicted"/>
<reference evidence="2" key="1">
    <citation type="submission" date="2019-05" db="EMBL/GenBank/DDBJ databases">
        <title>Annotation for the trematode Paragonimus heterotremus.</title>
        <authorList>
            <person name="Choi Y.-J."/>
        </authorList>
    </citation>
    <scope>NUCLEOTIDE SEQUENCE</scope>
    <source>
        <strain evidence="2">LC</strain>
    </source>
</reference>
<accession>A0A8J4TG27</accession>
<evidence type="ECO:0000313" key="2">
    <source>
        <dbReference type="EMBL" id="KAF5404164.1"/>
    </source>
</evidence>
<keyword evidence="3" id="KW-1185">Reference proteome</keyword>
<protein>
    <submittedName>
        <fullName evidence="2">Uncharacterized protein</fullName>
    </submittedName>
</protein>
<gene>
    <name evidence="2" type="ORF">PHET_01961</name>
</gene>
<organism evidence="2 3">
    <name type="scientific">Paragonimus heterotremus</name>
    <dbReference type="NCBI Taxonomy" id="100268"/>
    <lineage>
        <taxon>Eukaryota</taxon>
        <taxon>Metazoa</taxon>
        <taxon>Spiralia</taxon>
        <taxon>Lophotrochozoa</taxon>
        <taxon>Platyhelminthes</taxon>
        <taxon>Trematoda</taxon>
        <taxon>Digenea</taxon>
        <taxon>Plagiorchiida</taxon>
        <taxon>Troglotremata</taxon>
        <taxon>Troglotrematidae</taxon>
        <taxon>Paragonimus</taxon>
    </lineage>
</organism>
<feature type="compositionally biased region" description="Basic residues" evidence="1">
    <location>
        <begin position="978"/>
        <end position="991"/>
    </location>
</feature>
<dbReference type="Proteomes" id="UP000748531">
    <property type="component" value="Unassembled WGS sequence"/>
</dbReference>
<name>A0A8J4TG27_9TREM</name>
<feature type="compositionally biased region" description="Polar residues" evidence="1">
    <location>
        <begin position="1037"/>
        <end position="1046"/>
    </location>
</feature>
<comment type="caution">
    <text evidence="2">The sequence shown here is derived from an EMBL/GenBank/DDBJ whole genome shotgun (WGS) entry which is preliminary data.</text>
</comment>
<evidence type="ECO:0000256" key="1">
    <source>
        <dbReference type="SAM" id="MobiDB-lite"/>
    </source>
</evidence>
<evidence type="ECO:0000313" key="3">
    <source>
        <dbReference type="Proteomes" id="UP000748531"/>
    </source>
</evidence>
<feature type="compositionally biased region" description="Low complexity" evidence="1">
    <location>
        <begin position="961"/>
        <end position="974"/>
    </location>
</feature>
<dbReference type="OrthoDB" id="6274039at2759"/>